<evidence type="ECO:0000259" key="1">
    <source>
        <dbReference type="Pfam" id="PF18998"/>
    </source>
</evidence>
<proteinExistence type="predicted"/>
<gene>
    <name evidence="2" type="ORF">H8718_14400</name>
</gene>
<evidence type="ECO:0000313" key="3">
    <source>
        <dbReference type="Proteomes" id="UP000655830"/>
    </source>
</evidence>
<dbReference type="AlphaFoldDB" id="A0A926EI55"/>
<keyword evidence="3" id="KW-1185">Reference proteome</keyword>
<organism evidence="2 3">
    <name type="scientific">Zhenhengia yiwuensis</name>
    <dbReference type="NCBI Taxonomy" id="2763666"/>
    <lineage>
        <taxon>Bacteria</taxon>
        <taxon>Bacillati</taxon>
        <taxon>Bacillota</taxon>
        <taxon>Clostridia</taxon>
        <taxon>Lachnospirales</taxon>
        <taxon>Lachnospiraceae</taxon>
        <taxon>Zhenhengia</taxon>
    </lineage>
</organism>
<dbReference type="EMBL" id="JACRSY010000026">
    <property type="protein sequence ID" value="MBC8580708.1"/>
    <property type="molecule type" value="Genomic_DNA"/>
</dbReference>
<dbReference type="Proteomes" id="UP000655830">
    <property type="component" value="Unassembled WGS sequence"/>
</dbReference>
<feature type="domain" description="Bacterial repeat" evidence="1">
    <location>
        <begin position="123"/>
        <end position="187"/>
    </location>
</feature>
<name>A0A926EI55_9FIRM</name>
<sequence length="189" mass="21074">MKYKIMPLVIIIFLLSPLSLYSYGNEVKPSLNIIPSEITLNKGQSQQFIALLGEEQGQLSRRIDWRVDGVQGNTSIDNTGVLSVGENETSPILIVTATFKEDVSRFGRAIVHVIDNKVSQQYTLTVINGTGSGRYAPNTQVLITAHVPEEKVFDHWEASKGSIENLRASQTLFTMPQEDTMVIAYFRDL</sequence>
<comment type="caution">
    <text evidence="2">The sequence shown here is derived from an EMBL/GenBank/DDBJ whole genome shotgun (WGS) entry which is preliminary data.</text>
</comment>
<dbReference type="RefSeq" id="WP_249333423.1">
    <property type="nucleotide sequence ID" value="NZ_JACRSY010000026.1"/>
</dbReference>
<evidence type="ECO:0000313" key="2">
    <source>
        <dbReference type="EMBL" id="MBC8580708.1"/>
    </source>
</evidence>
<dbReference type="InterPro" id="IPR044060">
    <property type="entry name" value="Bacterial_rp_domain"/>
</dbReference>
<reference evidence="2" key="1">
    <citation type="submission" date="2020-08" db="EMBL/GenBank/DDBJ databases">
        <title>Genome public.</title>
        <authorList>
            <person name="Liu C."/>
            <person name="Sun Q."/>
        </authorList>
    </citation>
    <scope>NUCLEOTIDE SEQUENCE</scope>
    <source>
        <strain evidence="2">NSJ-12</strain>
    </source>
</reference>
<dbReference type="Pfam" id="PF18998">
    <property type="entry name" value="Flg_new_2"/>
    <property type="match status" value="1"/>
</dbReference>
<protein>
    <recommendedName>
        <fullName evidence="1">Bacterial repeat domain-containing protein</fullName>
    </recommendedName>
</protein>
<accession>A0A926EI55</accession>